<accession>A0A9D2R0K3</accession>
<evidence type="ECO:0000313" key="3">
    <source>
        <dbReference type="EMBL" id="HJD30676.1"/>
    </source>
</evidence>
<reference evidence="3" key="2">
    <citation type="submission" date="2021-04" db="EMBL/GenBank/DDBJ databases">
        <authorList>
            <person name="Gilroy R."/>
        </authorList>
    </citation>
    <scope>NUCLEOTIDE SEQUENCE</scope>
    <source>
        <strain evidence="3">ChiHjej8B7-25341</strain>
    </source>
</reference>
<evidence type="ECO:0000259" key="2">
    <source>
        <dbReference type="PROSITE" id="PS51781"/>
    </source>
</evidence>
<feature type="region of interest" description="Disordered" evidence="1">
    <location>
        <begin position="260"/>
        <end position="319"/>
    </location>
</feature>
<gene>
    <name evidence="3" type="ORF">H9912_01910</name>
</gene>
<dbReference type="SMART" id="SM00287">
    <property type="entry name" value="SH3b"/>
    <property type="match status" value="1"/>
</dbReference>
<dbReference type="Proteomes" id="UP000823851">
    <property type="component" value="Unassembled WGS sequence"/>
</dbReference>
<sequence length="372" mass="41013">MEKERKDTKISLKDVKSLKKSPLYRCYRRMRRLVRRRRKTVMAVSVCALAACCMLLIVWALVSALSAKQVRTQVETVENVEGEPFDVIYPLQENAYPQVNDLIGRYYAAMQEGDSQTLTGLRDNTENAELLRIQENSSHIEAYTDISCYTKPGMDADSLVVFARYEVKFQGSDTTLPGIDPLYVRKNADGTYYLHDLSGDEAAAAYVNEVAAQEDVAELYAQVNEEYAARLAQDEDLAAYLESYQNDMVVAVGEALEVQATEAESAQETESTQEGESVSRTDDGQEAEDGASVSSEGSGSPSGGQDGSSVPDSGSYTVSDTLNIRSSASETADRIATCYPGESLEILMKQADGWTRVRYQGQTGYIRSDVLR</sequence>
<dbReference type="Pfam" id="PF08239">
    <property type="entry name" value="SH3_3"/>
    <property type="match status" value="1"/>
</dbReference>
<dbReference type="Gene3D" id="2.30.30.40">
    <property type="entry name" value="SH3 Domains"/>
    <property type="match status" value="1"/>
</dbReference>
<dbReference type="EMBL" id="DWUW01000055">
    <property type="protein sequence ID" value="HJD30676.1"/>
    <property type="molecule type" value="Genomic_DNA"/>
</dbReference>
<evidence type="ECO:0000313" key="4">
    <source>
        <dbReference type="Proteomes" id="UP000823851"/>
    </source>
</evidence>
<evidence type="ECO:0000256" key="1">
    <source>
        <dbReference type="SAM" id="MobiDB-lite"/>
    </source>
</evidence>
<organism evidence="3 4">
    <name type="scientific">Candidatus Eisenbergiella stercorigallinarum</name>
    <dbReference type="NCBI Taxonomy" id="2838557"/>
    <lineage>
        <taxon>Bacteria</taxon>
        <taxon>Bacillati</taxon>
        <taxon>Bacillota</taxon>
        <taxon>Clostridia</taxon>
        <taxon>Lachnospirales</taxon>
        <taxon>Lachnospiraceae</taxon>
        <taxon>Eisenbergiella</taxon>
    </lineage>
</organism>
<protein>
    <submittedName>
        <fullName evidence="3">SH3 domain-containing protein</fullName>
    </submittedName>
</protein>
<feature type="domain" description="SH3b" evidence="2">
    <location>
        <begin position="311"/>
        <end position="372"/>
    </location>
</feature>
<reference evidence="3" key="1">
    <citation type="journal article" date="2021" name="PeerJ">
        <title>Extensive microbial diversity within the chicken gut microbiome revealed by metagenomics and culture.</title>
        <authorList>
            <person name="Gilroy R."/>
            <person name="Ravi A."/>
            <person name="Getino M."/>
            <person name="Pursley I."/>
            <person name="Horton D.L."/>
            <person name="Alikhan N.F."/>
            <person name="Baker D."/>
            <person name="Gharbi K."/>
            <person name="Hall N."/>
            <person name="Watson M."/>
            <person name="Adriaenssens E.M."/>
            <person name="Foster-Nyarko E."/>
            <person name="Jarju S."/>
            <person name="Secka A."/>
            <person name="Antonio M."/>
            <person name="Oren A."/>
            <person name="Chaudhuri R.R."/>
            <person name="La Ragione R."/>
            <person name="Hildebrand F."/>
            <person name="Pallen M.J."/>
        </authorList>
    </citation>
    <scope>NUCLEOTIDE SEQUENCE</scope>
    <source>
        <strain evidence="3">ChiHjej8B7-25341</strain>
    </source>
</reference>
<comment type="caution">
    <text evidence="3">The sequence shown here is derived from an EMBL/GenBank/DDBJ whole genome shotgun (WGS) entry which is preliminary data.</text>
</comment>
<dbReference type="AlphaFoldDB" id="A0A9D2R0K3"/>
<dbReference type="PROSITE" id="PS51781">
    <property type="entry name" value="SH3B"/>
    <property type="match status" value="1"/>
</dbReference>
<proteinExistence type="predicted"/>
<name>A0A9D2R0K3_9FIRM</name>
<dbReference type="InterPro" id="IPR003646">
    <property type="entry name" value="SH3-like_bac-type"/>
</dbReference>
<feature type="compositionally biased region" description="Low complexity" evidence="1">
    <location>
        <begin position="290"/>
        <end position="299"/>
    </location>
</feature>